<dbReference type="Pfam" id="PF00072">
    <property type="entry name" value="Response_reg"/>
    <property type="match status" value="1"/>
</dbReference>
<evidence type="ECO:0000259" key="6">
    <source>
        <dbReference type="PROSITE" id="PS50110"/>
    </source>
</evidence>
<dbReference type="PROSITE" id="PS50110">
    <property type="entry name" value="RESPONSE_REGULATORY"/>
    <property type="match status" value="1"/>
</dbReference>
<gene>
    <name evidence="7" type="ORF">LVJ82_09765</name>
</gene>
<dbReference type="InterPro" id="IPR001789">
    <property type="entry name" value="Sig_transdc_resp-reg_receiver"/>
</dbReference>
<dbReference type="Gene3D" id="1.10.10.10">
    <property type="entry name" value="Winged helix-like DNA-binding domain superfamily/Winged helix DNA-binding domain"/>
    <property type="match status" value="1"/>
</dbReference>
<keyword evidence="2" id="KW-0238">DNA-binding</keyword>
<organism evidence="7 8">
    <name type="scientific">Vitreoscilla massiliensis</name>
    <dbReference type="NCBI Taxonomy" id="1689272"/>
    <lineage>
        <taxon>Bacteria</taxon>
        <taxon>Pseudomonadati</taxon>
        <taxon>Pseudomonadota</taxon>
        <taxon>Betaproteobacteria</taxon>
        <taxon>Neisseriales</taxon>
        <taxon>Neisseriaceae</taxon>
        <taxon>Vitreoscilla</taxon>
    </lineage>
</organism>
<evidence type="ECO:0000256" key="4">
    <source>
        <dbReference type="PROSITE-ProRule" id="PRU00169"/>
    </source>
</evidence>
<evidence type="ECO:0000256" key="1">
    <source>
        <dbReference type="ARBA" id="ARBA00023015"/>
    </source>
</evidence>
<dbReference type="Pfam" id="PF00196">
    <property type="entry name" value="GerE"/>
    <property type="match status" value="1"/>
</dbReference>
<sequence>MNIPYHIHIIDDDTSVRSACGFLMDALGHPHHSWEHGAAFLQQAPLHQAAVALLDLRMPLLDGEQVLQALQAQHSCIATIVLTGHGDVATAVRLLKQGAVDFLLKPIQAEPLQQAIANAGQQALKLQQLHLWRQCEHSLSPKEQHLMALLVQGMTNKDMAAQLCVSQRTIEVHRAKLMHKLGCEHVAQLVHIYWQLHPQAQFN</sequence>
<evidence type="ECO:0000259" key="5">
    <source>
        <dbReference type="PROSITE" id="PS50043"/>
    </source>
</evidence>
<dbReference type="Gene3D" id="3.40.50.2300">
    <property type="match status" value="1"/>
</dbReference>
<feature type="domain" description="HTH luxR-type" evidence="5">
    <location>
        <begin position="132"/>
        <end position="197"/>
    </location>
</feature>
<dbReference type="InterPro" id="IPR036388">
    <property type="entry name" value="WH-like_DNA-bd_sf"/>
</dbReference>
<dbReference type="SMART" id="SM00421">
    <property type="entry name" value="HTH_LUXR"/>
    <property type="match status" value="1"/>
</dbReference>
<dbReference type="EMBL" id="CP091511">
    <property type="protein sequence ID" value="UOO87781.1"/>
    <property type="molecule type" value="Genomic_DNA"/>
</dbReference>
<evidence type="ECO:0000313" key="7">
    <source>
        <dbReference type="EMBL" id="UOO87781.1"/>
    </source>
</evidence>
<dbReference type="RefSeq" id="WP_159061436.1">
    <property type="nucleotide sequence ID" value="NZ_CABKVG010000009.1"/>
</dbReference>
<reference evidence="7 8" key="1">
    <citation type="journal article" date="2022" name="Res Sq">
        <title>Evolution of multicellular longitudinally dividing oral cavity symbionts (Neisseriaceae).</title>
        <authorList>
            <person name="Nyongesa S."/>
            <person name="Weber P."/>
            <person name="Bernet E."/>
            <person name="Pullido F."/>
            <person name="Nieckarz M."/>
            <person name="Delaby M."/>
            <person name="Nieves C."/>
            <person name="Viehboeck T."/>
            <person name="Krause N."/>
            <person name="Rivera-Millot A."/>
            <person name="Nakamura A."/>
            <person name="Vischer N."/>
            <person name="VanNieuwenhze M."/>
            <person name="Brun Y."/>
            <person name="Cava F."/>
            <person name="Bulgheresi S."/>
            <person name="Veyrier F."/>
        </authorList>
    </citation>
    <scope>NUCLEOTIDE SEQUENCE [LARGE SCALE GENOMIC DNA]</scope>
    <source>
        <strain evidence="7 8">SN4</strain>
    </source>
</reference>
<keyword evidence="3" id="KW-0804">Transcription</keyword>
<dbReference type="PROSITE" id="PS50043">
    <property type="entry name" value="HTH_LUXR_2"/>
    <property type="match status" value="1"/>
</dbReference>
<feature type="domain" description="Response regulatory" evidence="6">
    <location>
        <begin position="6"/>
        <end position="120"/>
    </location>
</feature>
<proteinExistence type="predicted"/>
<evidence type="ECO:0000256" key="2">
    <source>
        <dbReference type="ARBA" id="ARBA00023125"/>
    </source>
</evidence>
<keyword evidence="8" id="KW-1185">Reference proteome</keyword>
<dbReference type="PANTHER" id="PTHR44688:SF16">
    <property type="entry name" value="DNA-BINDING TRANSCRIPTIONAL ACTIVATOR DEVR_DOSR"/>
    <property type="match status" value="1"/>
</dbReference>
<feature type="modified residue" description="4-aspartylphosphate" evidence="4">
    <location>
        <position position="55"/>
    </location>
</feature>
<dbReference type="SMART" id="SM00448">
    <property type="entry name" value="REC"/>
    <property type="match status" value="1"/>
</dbReference>
<evidence type="ECO:0000313" key="8">
    <source>
        <dbReference type="Proteomes" id="UP000832011"/>
    </source>
</evidence>
<dbReference type="InterPro" id="IPR000792">
    <property type="entry name" value="Tscrpt_reg_LuxR_C"/>
</dbReference>
<name>A0ABY4DWA4_9NEIS</name>
<dbReference type="PRINTS" id="PR00038">
    <property type="entry name" value="HTHLUXR"/>
</dbReference>
<keyword evidence="1" id="KW-0805">Transcription regulation</keyword>
<dbReference type="Proteomes" id="UP000832011">
    <property type="component" value="Chromosome"/>
</dbReference>
<dbReference type="PANTHER" id="PTHR44688">
    <property type="entry name" value="DNA-BINDING TRANSCRIPTIONAL ACTIVATOR DEVR_DOSR"/>
    <property type="match status" value="1"/>
</dbReference>
<dbReference type="InterPro" id="IPR011006">
    <property type="entry name" value="CheY-like_superfamily"/>
</dbReference>
<dbReference type="SUPFAM" id="SSF52172">
    <property type="entry name" value="CheY-like"/>
    <property type="match status" value="1"/>
</dbReference>
<accession>A0ABY4DWA4</accession>
<keyword evidence="4" id="KW-0597">Phosphoprotein</keyword>
<dbReference type="CDD" id="cd06170">
    <property type="entry name" value="LuxR_C_like"/>
    <property type="match status" value="1"/>
</dbReference>
<evidence type="ECO:0000256" key="3">
    <source>
        <dbReference type="ARBA" id="ARBA00023163"/>
    </source>
</evidence>
<protein>
    <submittedName>
        <fullName evidence="7">Response regulator</fullName>
    </submittedName>
</protein>